<evidence type="ECO:0000256" key="5">
    <source>
        <dbReference type="SAM" id="SignalP"/>
    </source>
</evidence>
<organism evidence="6 7">
    <name type="scientific">Polaribacter ponticola</name>
    <dbReference type="NCBI Taxonomy" id="2978475"/>
    <lineage>
        <taxon>Bacteria</taxon>
        <taxon>Pseudomonadati</taxon>
        <taxon>Bacteroidota</taxon>
        <taxon>Flavobacteriia</taxon>
        <taxon>Flavobacteriales</taxon>
        <taxon>Flavobacteriaceae</taxon>
    </lineage>
</organism>
<accession>A0ABT5S519</accession>
<dbReference type="PANTHER" id="PTHR44943">
    <property type="entry name" value="CELLULOSE SYNTHASE OPERON PROTEIN C"/>
    <property type="match status" value="1"/>
</dbReference>
<feature type="repeat" description="TPR" evidence="3">
    <location>
        <begin position="293"/>
        <end position="326"/>
    </location>
</feature>
<evidence type="ECO:0000256" key="4">
    <source>
        <dbReference type="SAM" id="Coils"/>
    </source>
</evidence>
<name>A0ABT5S519_9FLAO</name>
<keyword evidence="1" id="KW-0677">Repeat</keyword>
<protein>
    <submittedName>
        <fullName evidence="6">Tetratricopeptide repeat protein</fullName>
    </submittedName>
</protein>
<evidence type="ECO:0000256" key="2">
    <source>
        <dbReference type="ARBA" id="ARBA00022803"/>
    </source>
</evidence>
<reference evidence="6" key="1">
    <citation type="submission" date="2023-02" db="EMBL/GenBank/DDBJ databases">
        <title>Polaribacter ponticola sp. nov., isolated from seawater.</title>
        <authorList>
            <person name="Baek J.H."/>
            <person name="Kim J.M."/>
            <person name="Choi D.G."/>
            <person name="Jeon C.O."/>
        </authorList>
    </citation>
    <scope>NUCLEOTIDE SEQUENCE</scope>
    <source>
        <strain evidence="6">MSW5</strain>
    </source>
</reference>
<feature type="signal peptide" evidence="5">
    <location>
        <begin position="1"/>
        <end position="19"/>
    </location>
</feature>
<dbReference type="InterPro" id="IPR019734">
    <property type="entry name" value="TPR_rpt"/>
</dbReference>
<dbReference type="RefSeq" id="WP_265724083.1">
    <property type="nucleotide sequence ID" value="NZ_JAOSLC020000002.1"/>
</dbReference>
<dbReference type="PROSITE" id="PS50005">
    <property type="entry name" value="TPR"/>
    <property type="match status" value="2"/>
</dbReference>
<comment type="caution">
    <text evidence="6">The sequence shown here is derived from an EMBL/GenBank/DDBJ whole genome shotgun (WGS) entry which is preliminary data.</text>
</comment>
<keyword evidence="4" id="KW-0175">Coiled coil</keyword>
<keyword evidence="2 3" id="KW-0802">TPR repeat</keyword>
<keyword evidence="5" id="KW-0732">Signal</keyword>
<evidence type="ECO:0000256" key="1">
    <source>
        <dbReference type="ARBA" id="ARBA00022737"/>
    </source>
</evidence>
<dbReference type="EMBL" id="JAOSLC020000002">
    <property type="protein sequence ID" value="MDD7913199.1"/>
    <property type="molecule type" value="Genomic_DNA"/>
</dbReference>
<sequence length="418" mass="47093">MKKQILALSLGIISIGAFAQKNELKAAEKAIKKNDFKSAITVLNSLNSMENSMESKYKAKFYYLKGKAFAGGQDYLNASEAFSDLMNYEKEIGKAKYTKSAAPMLNKLVADVSQKAIKLYNEDKDYKSAATNFYLTYKLSPSPKDTSFVFNAAVSSTQAKEYDTALKYYRELKDMGYTGIETQYVATNKATGAVENLGSKQQRDLMVKAGQYIKPEVKQTKSKSGDIIKNIALILNTQGKSDEAIIAMKEARAANPKDLNLLLNEADLYIKLKKMDKFGELMQEAVKLDPNNPILFYNLGVVNGNQNKFDDAIGYYKKAIELKPDYRDAYLNLGSAILNKRIAVQEEMNNNLDNNKKYEELEAKLKTIHEEALPFVKKADELKRDFDSVKNLLNIYDLLEKEAEGDALRPIYKKLRGQ</sequence>
<dbReference type="SMART" id="SM00028">
    <property type="entry name" value="TPR"/>
    <property type="match status" value="4"/>
</dbReference>
<feature type="repeat" description="TPR" evidence="3">
    <location>
        <begin position="259"/>
        <end position="292"/>
    </location>
</feature>
<dbReference type="PANTHER" id="PTHR44943:SF4">
    <property type="entry name" value="TPR REPEAT-CONTAINING PROTEIN MJ0798"/>
    <property type="match status" value="1"/>
</dbReference>
<dbReference type="Gene3D" id="1.25.40.10">
    <property type="entry name" value="Tetratricopeptide repeat domain"/>
    <property type="match status" value="1"/>
</dbReference>
<keyword evidence="7" id="KW-1185">Reference proteome</keyword>
<feature type="coiled-coil region" evidence="4">
    <location>
        <begin position="344"/>
        <end position="371"/>
    </location>
</feature>
<gene>
    <name evidence="6" type="ORF">N5A56_001550</name>
</gene>
<dbReference type="Proteomes" id="UP001151478">
    <property type="component" value="Unassembled WGS sequence"/>
</dbReference>
<proteinExistence type="predicted"/>
<dbReference type="SUPFAM" id="SSF48452">
    <property type="entry name" value="TPR-like"/>
    <property type="match status" value="1"/>
</dbReference>
<dbReference type="Pfam" id="PF14559">
    <property type="entry name" value="TPR_19"/>
    <property type="match status" value="1"/>
</dbReference>
<evidence type="ECO:0000313" key="7">
    <source>
        <dbReference type="Proteomes" id="UP001151478"/>
    </source>
</evidence>
<dbReference type="InterPro" id="IPR011990">
    <property type="entry name" value="TPR-like_helical_dom_sf"/>
</dbReference>
<dbReference type="InterPro" id="IPR051685">
    <property type="entry name" value="Ycf3/AcsC/BcsC/TPR_MFPF"/>
</dbReference>
<evidence type="ECO:0000256" key="3">
    <source>
        <dbReference type="PROSITE-ProRule" id="PRU00339"/>
    </source>
</evidence>
<dbReference type="PROSITE" id="PS50293">
    <property type="entry name" value="TPR_REGION"/>
    <property type="match status" value="1"/>
</dbReference>
<evidence type="ECO:0000313" key="6">
    <source>
        <dbReference type="EMBL" id="MDD7913199.1"/>
    </source>
</evidence>
<dbReference type="Pfam" id="PF00515">
    <property type="entry name" value="TPR_1"/>
    <property type="match status" value="1"/>
</dbReference>
<feature type="chain" id="PRO_5045171806" evidence="5">
    <location>
        <begin position="20"/>
        <end position="418"/>
    </location>
</feature>